<gene>
    <name evidence="2" type="ORF">BA062_20905</name>
</gene>
<evidence type="ECO:0000256" key="1">
    <source>
        <dbReference type="SAM" id="SignalP"/>
    </source>
</evidence>
<evidence type="ECO:0008006" key="4">
    <source>
        <dbReference type="Google" id="ProtNLM"/>
    </source>
</evidence>
<keyword evidence="1" id="KW-0732">Signal</keyword>
<dbReference type="AlphaFoldDB" id="A0A318LPV7"/>
<dbReference type="InterPro" id="IPR011044">
    <property type="entry name" value="Quino_amine_DH_bsu"/>
</dbReference>
<keyword evidence="3" id="KW-1185">Reference proteome</keyword>
<dbReference type="SUPFAM" id="SSF50969">
    <property type="entry name" value="YVTN repeat-like/Quinoprotein amine dehydrogenase"/>
    <property type="match status" value="1"/>
</dbReference>
<dbReference type="EMBL" id="MASU01000008">
    <property type="protein sequence ID" value="PXY29645.1"/>
    <property type="molecule type" value="Genomic_DNA"/>
</dbReference>
<dbReference type="InterPro" id="IPR045383">
    <property type="entry name" value="DUF6528"/>
</dbReference>
<evidence type="ECO:0000313" key="2">
    <source>
        <dbReference type="EMBL" id="PXY29645.1"/>
    </source>
</evidence>
<dbReference type="OrthoDB" id="1007317at2"/>
<feature type="chain" id="PRO_5016242913" description="WD40 repeat domain-containing protein" evidence="1">
    <location>
        <begin position="27"/>
        <end position="319"/>
    </location>
</feature>
<proteinExistence type="predicted"/>
<feature type="signal peptide" evidence="1">
    <location>
        <begin position="1"/>
        <end position="26"/>
    </location>
</feature>
<sequence>MRSFRKAWLVPLLAALTVAAPLPATAAERGGDAGSIVITEQASRRILVLPADQDAWNAREFTWSWAPSAANGLGDLVSAWTNPDEAKLTERDGQRYLMTTASGGLAAVVPYPQGTGAYWAADVGAPSNPHSIELLPDGNVAVAASTGGWLRVYTASQGPRSTHYAEYPLVGGHGAVWDDRAKVLWALGTHELVALRVGGTPAEPVLTPERVHPLPSRGGHDLQPVPGEPGQLWVTTESEVLRFDKHTGRFSKHHPGARAISEDHVKSVTTNPETGQVLTVSPQEGHLCTWCSDTVDLDLPHGELTLHGAWIYKARWWND</sequence>
<dbReference type="Proteomes" id="UP000247892">
    <property type="component" value="Unassembled WGS sequence"/>
</dbReference>
<name>A0A318LPV7_9PSEU</name>
<organism evidence="2 3">
    <name type="scientific">Prauserella flavalba</name>
    <dbReference type="NCBI Taxonomy" id="1477506"/>
    <lineage>
        <taxon>Bacteria</taxon>
        <taxon>Bacillati</taxon>
        <taxon>Actinomycetota</taxon>
        <taxon>Actinomycetes</taxon>
        <taxon>Pseudonocardiales</taxon>
        <taxon>Pseudonocardiaceae</taxon>
        <taxon>Prauserella</taxon>
    </lineage>
</organism>
<comment type="caution">
    <text evidence="2">The sequence shown here is derived from an EMBL/GenBank/DDBJ whole genome shotgun (WGS) entry which is preliminary data.</text>
</comment>
<dbReference type="Pfam" id="PF20138">
    <property type="entry name" value="DUF6528"/>
    <property type="match status" value="1"/>
</dbReference>
<accession>A0A318LPV7</accession>
<dbReference type="RefSeq" id="WP_110339388.1">
    <property type="nucleotide sequence ID" value="NZ_MASU01000008.1"/>
</dbReference>
<reference evidence="2 3" key="1">
    <citation type="submission" date="2016-07" db="EMBL/GenBank/DDBJ databases">
        <title>Draft genome sequence of Prauserella sp. YIM 121212, isolated from alkaline soil.</title>
        <authorList>
            <person name="Ruckert C."/>
            <person name="Albersmeier A."/>
            <person name="Jiang C.-L."/>
            <person name="Jiang Y."/>
            <person name="Kalinowski J."/>
            <person name="Schneider O."/>
            <person name="Winkler A."/>
            <person name="Zotchev S.B."/>
        </authorList>
    </citation>
    <scope>NUCLEOTIDE SEQUENCE [LARGE SCALE GENOMIC DNA]</scope>
    <source>
        <strain evidence="2 3">YIM 121212</strain>
    </source>
</reference>
<evidence type="ECO:0000313" key="3">
    <source>
        <dbReference type="Proteomes" id="UP000247892"/>
    </source>
</evidence>
<protein>
    <recommendedName>
        <fullName evidence="4">WD40 repeat domain-containing protein</fullName>
    </recommendedName>
</protein>